<dbReference type="GO" id="GO:0006397">
    <property type="term" value="P:mRNA processing"/>
    <property type="evidence" value="ECO:0007669"/>
    <property type="project" value="UniProtKB-KW"/>
</dbReference>
<evidence type="ECO:0000256" key="1">
    <source>
        <dbReference type="ARBA" id="ARBA00004123"/>
    </source>
</evidence>
<dbReference type="PROSITE" id="PS51391">
    <property type="entry name" value="CID"/>
    <property type="match status" value="1"/>
</dbReference>
<keyword evidence="3" id="KW-0507">mRNA processing</keyword>
<dbReference type="SMART" id="SM00293">
    <property type="entry name" value="PWWP"/>
    <property type="match status" value="1"/>
</dbReference>
<dbReference type="SUPFAM" id="SSF63748">
    <property type="entry name" value="Tudor/PWWP/MBT"/>
    <property type="match status" value="1"/>
</dbReference>
<feature type="region of interest" description="Disordered" evidence="8">
    <location>
        <begin position="837"/>
        <end position="906"/>
    </location>
</feature>
<dbReference type="InterPro" id="IPR006569">
    <property type="entry name" value="CID_dom"/>
</dbReference>
<dbReference type="InterPro" id="IPR000313">
    <property type="entry name" value="PWWP_dom"/>
</dbReference>
<accession>A0A2P2MEN0</accession>
<feature type="region of interest" description="Disordered" evidence="8">
    <location>
        <begin position="1186"/>
        <end position="1249"/>
    </location>
</feature>
<feature type="compositionally biased region" description="Basic and acidic residues" evidence="8">
    <location>
        <begin position="363"/>
        <end position="372"/>
    </location>
</feature>
<feature type="compositionally biased region" description="Polar residues" evidence="8">
    <location>
        <begin position="671"/>
        <end position="684"/>
    </location>
</feature>
<evidence type="ECO:0000256" key="6">
    <source>
        <dbReference type="ARBA" id="ARBA00023163"/>
    </source>
</evidence>
<evidence type="ECO:0000256" key="5">
    <source>
        <dbReference type="ARBA" id="ARBA00023089"/>
    </source>
</evidence>
<dbReference type="Gene3D" id="2.30.30.140">
    <property type="match status" value="1"/>
</dbReference>
<dbReference type="Pfam" id="PF04818">
    <property type="entry name" value="CID"/>
    <property type="match status" value="1"/>
</dbReference>
<evidence type="ECO:0000256" key="4">
    <source>
        <dbReference type="ARBA" id="ARBA00023015"/>
    </source>
</evidence>
<sequence length="1529" mass="165277">MGTGRKKGANKAKSKKQLSLGDLVLAKVKGHPFWPAKIGRPEDWDRAPDPKKYFVEFFGTKEIAFVSAADTQIFTSDVKNKLAARCQGKTVKSFAQAVKEICAAFEERKKSSIFGDGADRSTLGYASSADETDDGLEVDLNDGTGAIHGETLDEGIGASGSKLKLHLHGQGENDVGDIEPSLLGDVVDKLSPVMSLSRKGKISDSAEQLEVLSSSSLGDPSGVKNEAPINEHNDISCMKRAGNGAWMNGYKSKMMGSGSKRKFEGSDECTRSASLADDCILPDSCNQLKDEVKSIIAVDDCSHDPSSSAHKSDPVTSHVKKAKELVKAEKALKISDDPHENMVNLTSKDFDRKNRAELLPGKSKLEKSETSRPAKRLKCADVEDGAYTGSLSKIVKNDSLSSNAGEKQSTLHAKREILLALRAHQTGKSKFDISSQMSKVKSSASIQACKFKSDVSAQTGEAKSDVHFQMVKVKSEVPAPMDNIKSDISGDDAVMPLPKRHRWSLEVMSSSVPINLNERTENGAIEKRKDMSSSAVTAPIGQLPKRRRAVCFYDDDDEGEECKTPVHGGSGRIVKETLSVSDASKVGQSNVEGSIGLGHRISTSKETSSQPCKNFIFPSQPENLKRLHALVPSAKKLEPDQLSSKGSKAFLASPKSSPRLLPNTRLIVEQHASTKPSVKLSSSDNQRKAQPGSSKVSGLDSENSCTLRSHVSTQTNRPALSGERLNTPKLTSRLNGATVLTETLTELEAGMGDSNSSLVESKTPDSVVSMKHLIAAAQVKRRKAHSQQFSIGNPDYAVLSTNDTQKSSLSPSSVQPFSSGTSSSIQADILGVHHHSNLVSPSTLGRQSVPHSQMDNEQIEEQKCSSGPKAGGGSQVPCIQMDNEESEDQKFSFGQRAGGGSLSGGTEAAVARDSFEGMTETLSRTKESIGRATRLAIDCAKYGIANEVVELLIQKLESEPSFHRKVDLFFLVDSITQCSHNQKGIAEASYIPTIQAALPRLLGAAAPQGASARENRRQCLKVLRLWLERKILPESLLKHYIDDVGVSNEDTSDGLSFRPPSRAKRAVDDPIREMEGMLVDEYGSFISNSTFQLPGLLSCYVLEDDEEDFPNSSFKEEDDMSSPAEPVCALGESETCTNTPSERRHCILEDVDGELEMEDVSGDQRDDKPLLASGSLGLEVHQHFSDGIGEPALDNATGSCPLPDGSPPLPPNSPPSPPPLPLSPPSSLLLPPTPPLPLLPPPPPLPLELTMPSRPPVVPPSVTRQESLPIQPKLMPHSVLPPQPILQSSHQFAYQPAIPHEYSSTLTGNQIVQMPRNTSQGNHIDVTMKSELFLQQSPCFAPQAISNSHEHLGFSSLRNLEYGRNDMYGQPQVSQKNPHFQPGNMSLVQRPLHPRQPQPASGHFSFVNPGVQQHVQQSYPPPYPLPSYPDGNRRFVADDKWRTSSSEFSSNSQHGAWMSAGTTSNTGCPFGQEGCFWPSVERRPATNNMNFQLSATNGLPSGAAIPGQVVSQMLPCRPDTSALTCWRPS</sequence>
<feature type="region of interest" description="Disordered" evidence="8">
    <location>
        <begin position="802"/>
        <end position="822"/>
    </location>
</feature>
<keyword evidence="4" id="KW-0805">Transcription regulation</keyword>
<feature type="compositionally biased region" description="Polar residues" evidence="8">
    <location>
        <begin position="837"/>
        <end position="856"/>
    </location>
</feature>
<dbReference type="Pfam" id="PF00855">
    <property type="entry name" value="PWWP"/>
    <property type="match status" value="1"/>
</dbReference>
<dbReference type="InterPro" id="IPR008942">
    <property type="entry name" value="ENTH_VHS"/>
</dbReference>
<evidence type="ECO:0000256" key="8">
    <source>
        <dbReference type="SAM" id="MobiDB-lite"/>
    </source>
</evidence>
<name>A0A2P2MEN0_RHIMU</name>
<feature type="domain" description="PWWP" evidence="9">
    <location>
        <begin position="20"/>
        <end position="77"/>
    </location>
</feature>
<protein>
    <recommendedName>
        <fullName evidence="12">ENHANCER OF AG-4 protein 2</fullName>
    </recommendedName>
</protein>
<dbReference type="Gene3D" id="1.25.40.90">
    <property type="match status" value="1"/>
</dbReference>
<feature type="domain" description="CID" evidence="10">
    <location>
        <begin position="907"/>
        <end position="1048"/>
    </location>
</feature>
<evidence type="ECO:0000259" key="9">
    <source>
        <dbReference type="PROSITE" id="PS50812"/>
    </source>
</evidence>
<feature type="compositionally biased region" description="Low complexity" evidence="8">
    <location>
        <begin position="807"/>
        <end position="822"/>
    </location>
</feature>
<evidence type="ECO:0008006" key="12">
    <source>
        <dbReference type="Google" id="ProtNLM"/>
    </source>
</evidence>
<feature type="region of interest" description="Disordered" evidence="8">
    <location>
        <begin position="637"/>
        <end position="728"/>
    </location>
</feature>
<feature type="compositionally biased region" description="Pro residues" evidence="8">
    <location>
        <begin position="1204"/>
        <end position="1224"/>
    </location>
</feature>
<evidence type="ECO:0000256" key="7">
    <source>
        <dbReference type="ARBA" id="ARBA00023242"/>
    </source>
</evidence>
<proteinExistence type="predicted"/>
<comment type="subcellular location">
    <subcellularLocation>
        <location evidence="1">Nucleus</location>
    </subcellularLocation>
</comment>
<dbReference type="PANTHER" id="PTHR12550">
    <property type="entry name" value="HEPATOMA-DERIVED GROWTH FACTOR-RELATED"/>
    <property type="match status" value="1"/>
</dbReference>
<dbReference type="SMART" id="SM00582">
    <property type="entry name" value="RPR"/>
    <property type="match status" value="1"/>
</dbReference>
<organism evidence="11">
    <name type="scientific">Rhizophora mucronata</name>
    <name type="common">Asiatic mangrove</name>
    <dbReference type="NCBI Taxonomy" id="61149"/>
    <lineage>
        <taxon>Eukaryota</taxon>
        <taxon>Viridiplantae</taxon>
        <taxon>Streptophyta</taxon>
        <taxon>Embryophyta</taxon>
        <taxon>Tracheophyta</taxon>
        <taxon>Spermatophyta</taxon>
        <taxon>Magnoliopsida</taxon>
        <taxon>eudicotyledons</taxon>
        <taxon>Gunneridae</taxon>
        <taxon>Pentapetalae</taxon>
        <taxon>rosids</taxon>
        <taxon>fabids</taxon>
        <taxon>Malpighiales</taxon>
        <taxon>Rhizophoraceae</taxon>
        <taxon>Rhizophora</taxon>
    </lineage>
</organism>
<dbReference type="FunFam" id="1.25.40.90:FF:000037">
    <property type="entry name" value="Enhancer of ag-4 2"/>
    <property type="match status" value="1"/>
</dbReference>
<dbReference type="EMBL" id="GGEC01048169">
    <property type="protein sequence ID" value="MBX28653.1"/>
    <property type="molecule type" value="Transcribed_RNA"/>
</dbReference>
<keyword evidence="2" id="KW-0217">Developmental protein</keyword>
<dbReference type="PROSITE" id="PS50812">
    <property type="entry name" value="PWWP"/>
    <property type="match status" value="1"/>
</dbReference>
<dbReference type="EMBL" id="GGEC01048170">
    <property type="protein sequence ID" value="MBX28654.1"/>
    <property type="molecule type" value="Transcribed_RNA"/>
</dbReference>
<keyword evidence="5" id="KW-0287">Flowering</keyword>
<dbReference type="GO" id="GO:0005634">
    <property type="term" value="C:nucleus"/>
    <property type="evidence" value="ECO:0007669"/>
    <property type="project" value="UniProtKB-SubCell"/>
</dbReference>
<feature type="region of interest" description="Disordered" evidence="8">
    <location>
        <begin position="1413"/>
        <end position="1435"/>
    </location>
</feature>
<dbReference type="GO" id="GO:0009908">
    <property type="term" value="P:flower development"/>
    <property type="evidence" value="ECO:0007669"/>
    <property type="project" value="UniProtKB-KW"/>
</dbReference>
<evidence type="ECO:0000313" key="11">
    <source>
        <dbReference type="EMBL" id="MBX28653.1"/>
    </source>
</evidence>
<dbReference type="EMBL" id="GGEC01048173">
    <property type="protein sequence ID" value="MBX28657.1"/>
    <property type="molecule type" value="Transcribed_RNA"/>
</dbReference>
<evidence type="ECO:0000256" key="2">
    <source>
        <dbReference type="ARBA" id="ARBA00022473"/>
    </source>
</evidence>
<feature type="compositionally biased region" description="Polar residues" evidence="8">
    <location>
        <begin position="691"/>
        <end position="718"/>
    </location>
</feature>
<evidence type="ECO:0000256" key="3">
    <source>
        <dbReference type="ARBA" id="ARBA00022664"/>
    </source>
</evidence>
<keyword evidence="6" id="KW-0804">Transcription</keyword>
<reference evidence="11" key="1">
    <citation type="submission" date="2018-02" db="EMBL/GenBank/DDBJ databases">
        <title>Rhizophora mucronata_Transcriptome.</title>
        <authorList>
            <person name="Meera S.P."/>
            <person name="Sreeshan A."/>
            <person name="Augustine A."/>
        </authorList>
    </citation>
    <scope>NUCLEOTIDE SEQUENCE</scope>
    <source>
        <tissue evidence="11">Leaf</tissue>
    </source>
</reference>
<feature type="compositionally biased region" description="Pro residues" evidence="8">
    <location>
        <begin position="1231"/>
        <end position="1246"/>
    </location>
</feature>
<evidence type="ECO:0000259" key="10">
    <source>
        <dbReference type="PROSITE" id="PS51391"/>
    </source>
</evidence>
<feature type="region of interest" description="Disordered" evidence="8">
    <location>
        <begin position="354"/>
        <end position="373"/>
    </location>
</feature>
<keyword evidence="7" id="KW-0539">Nucleus</keyword>
<dbReference type="PANTHER" id="PTHR12550:SF70">
    <property type="entry name" value="JIL-1 ANCHORING AND STABILIZING PROTEIN, ISOFORM A"/>
    <property type="match status" value="1"/>
</dbReference>